<dbReference type="EMBL" id="JAGPXD010000004">
    <property type="protein sequence ID" value="KAH7358522.1"/>
    <property type="molecule type" value="Genomic_DNA"/>
</dbReference>
<sequence length="99" mass="10958">MALGSTGANCSAPPTKNQASNVTQALEIARDSTDGASDPTVRNILENALAQVWAQITANPDSYVMTRDEFAVFNYFQHRFTADEVAQRARKRYWDNMTG</sequence>
<feature type="region of interest" description="Disordered" evidence="1">
    <location>
        <begin position="1"/>
        <end position="21"/>
    </location>
</feature>
<protein>
    <submittedName>
        <fullName evidence="2">Uncharacterized protein</fullName>
    </submittedName>
</protein>
<comment type="caution">
    <text evidence="2">The sequence shown here is derived from an EMBL/GenBank/DDBJ whole genome shotgun (WGS) entry which is preliminary data.</text>
</comment>
<dbReference type="OrthoDB" id="5302289at2759"/>
<evidence type="ECO:0000313" key="3">
    <source>
        <dbReference type="Proteomes" id="UP000813385"/>
    </source>
</evidence>
<gene>
    <name evidence="2" type="ORF">B0T11DRAFT_330306</name>
</gene>
<reference evidence="2" key="1">
    <citation type="journal article" date="2021" name="Nat. Commun.">
        <title>Genetic determinants of endophytism in the Arabidopsis root mycobiome.</title>
        <authorList>
            <person name="Mesny F."/>
            <person name="Miyauchi S."/>
            <person name="Thiergart T."/>
            <person name="Pickel B."/>
            <person name="Atanasova L."/>
            <person name="Karlsson M."/>
            <person name="Huettel B."/>
            <person name="Barry K.W."/>
            <person name="Haridas S."/>
            <person name="Chen C."/>
            <person name="Bauer D."/>
            <person name="Andreopoulos W."/>
            <person name="Pangilinan J."/>
            <person name="LaButti K."/>
            <person name="Riley R."/>
            <person name="Lipzen A."/>
            <person name="Clum A."/>
            <person name="Drula E."/>
            <person name="Henrissat B."/>
            <person name="Kohler A."/>
            <person name="Grigoriev I.V."/>
            <person name="Martin F.M."/>
            <person name="Hacquard S."/>
        </authorList>
    </citation>
    <scope>NUCLEOTIDE SEQUENCE</scope>
    <source>
        <strain evidence="2">MPI-CAGE-AT-0016</strain>
    </source>
</reference>
<organism evidence="2 3">
    <name type="scientific">Plectosphaerella cucumerina</name>
    <dbReference type="NCBI Taxonomy" id="40658"/>
    <lineage>
        <taxon>Eukaryota</taxon>
        <taxon>Fungi</taxon>
        <taxon>Dikarya</taxon>
        <taxon>Ascomycota</taxon>
        <taxon>Pezizomycotina</taxon>
        <taxon>Sordariomycetes</taxon>
        <taxon>Hypocreomycetidae</taxon>
        <taxon>Glomerellales</taxon>
        <taxon>Plectosphaerellaceae</taxon>
        <taxon>Plectosphaerella</taxon>
    </lineage>
</organism>
<keyword evidence="3" id="KW-1185">Reference proteome</keyword>
<dbReference type="Proteomes" id="UP000813385">
    <property type="component" value="Unassembled WGS sequence"/>
</dbReference>
<evidence type="ECO:0000256" key="1">
    <source>
        <dbReference type="SAM" id="MobiDB-lite"/>
    </source>
</evidence>
<evidence type="ECO:0000313" key="2">
    <source>
        <dbReference type="EMBL" id="KAH7358522.1"/>
    </source>
</evidence>
<proteinExistence type="predicted"/>
<dbReference type="AlphaFoldDB" id="A0A8K0X383"/>
<accession>A0A8K0X383</accession>
<name>A0A8K0X383_9PEZI</name>